<sequence length="103" mass="11550">MTPDLGWKMGLASTRPSASLVRLQREGDHNTWALQLQVMTGGCWPRVKQKERGLADSKLRPRCGQKEALLHRVWTCPCNVGHEDYTSTQGLLEKAIEGHETVP</sequence>
<evidence type="ECO:0000313" key="1">
    <source>
        <dbReference type="EMBL" id="CAK0844741.1"/>
    </source>
</evidence>
<protein>
    <submittedName>
        <fullName evidence="1">Uncharacterized protein</fullName>
    </submittedName>
</protein>
<evidence type="ECO:0000313" key="2">
    <source>
        <dbReference type="Proteomes" id="UP001189429"/>
    </source>
</evidence>
<comment type="caution">
    <text evidence="1">The sequence shown here is derived from an EMBL/GenBank/DDBJ whole genome shotgun (WGS) entry which is preliminary data.</text>
</comment>
<gene>
    <name evidence="1" type="ORF">PCOR1329_LOCUS38764</name>
</gene>
<accession>A0ABN9TGQ0</accession>
<proteinExistence type="predicted"/>
<reference evidence="1" key="1">
    <citation type="submission" date="2023-10" db="EMBL/GenBank/DDBJ databases">
        <authorList>
            <person name="Chen Y."/>
            <person name="Shah S."/>
            <person name="Dougan E. K."/>
            <person name="Thang M."/>
            <person name="Chan C."/>
        </authorList>
    </citation>
    <scope>NUCLEOTIDE SEQUENCE [LARGE SCALE GENOMIC DNA]</scope>
</reference>
<name>A0ABN9TGQ0_9DINO</name>
<dbReference type="Proteomes" id="UP001189429">
    <property type="component" value="Unassembled WGS sequence"/>
</dbReference>
<organism evidence="1 2">
    <name type="scientific">Prorocentrum cordatum</name>
    <dbReference type="NCBI Taxonomy" id="2364126"/>
    <lineage>
        <taxon>Eukaryota</taxon>
        <taxon>Sar</taxon>
        <taxon>Alveolata</taxon>
        <taxon>Dinophyceae</taxon>
        <taxon>Prorocentrales</taxon>
        <taxon>Prorocentraceae</taxon>
        <taxon>Prorocentrum</taxon>
    </lineage>
</organism>
<dbReference type="EMBL" id="CAUYUJ010014689">
    <property type="protein sequence ID" value="CAK0844741.1"/>
    <property type="molecule type" value="Genomic_DNA"/>
</dbReference>
<keyword evidence="2" id="KW-1185">Reference proteome</keyword>